<proteinExistence type="predicted"/>
<organism evidence="1 2">
    <name type="scientific">Effrenium voratum</name>
    <dbReference type="NCBI Taxonomy" id="2562239"/>
    <lineage>
        <taxon>Eukaryota</taxon>
        <taxon>Sar</taxon>
        <taxon>Alveolata</taxon>
        <taxon>Dinophyceae</taxon>
        <taxon>Suessiales</taxon>
        <taxon>Symbiodiniaceae</taxon>
        <taxon>Effrenium</taxon>
    </lineage>
</organism>
<reference evidence="1" key="1">
    <citation type="submission" date="2023-08" db="EMBL/GenBank/DDBJ databases">
        <authorList>
            <person name="Chen Y."/>
            <person name="Shah S."/>
            <person name="Dougan E. K."/>
            <person name="Thang M."/>
            <person name="Chan C."/>
        </authorList>
    </citation>
    <scope>NUCLEOTIDE SEQUENCE</scope>
</reference>
<sequence>MAEGLHEFISSLHWHWQLAECLQALDLPEHVALRANAGTREAAETLSALSDGAGAQRALLWEPNAPELRSLRRQLAPNARVVVVARPWRFHDWPVAIGKAPSQEALCKDLQDAGFEVMNVRVASYPCEISSSRWLAFLDHAQMTTSSTERRTCTSEIACC</sequence>
<keyword evidence="2" id="KW-1185">Reference proteome</keyword>
<dbReference type="Proteomes" id="UP001178507">
    <property type="component" value="Unassembled WGS sequence"/>
</dbReference>
<name>A0AA36IW66_9DINO</name>
<dbReference type="EMBL" id="CAUJNA010002891">
    <property type="protein sequence ID" value="CAJ1394617.1"/>
    <property type="molecule type" value="Genomic_DNA"/>
</dbReference>
<dbReference type="Gene3D" id="3.40.50.150">
    <property type="entry name" value="Vaccinia Virus protein VP39"/>
    <property type="match status" value="1"/>
</dbReference>
<evidence type="ECO:0000313" key="2">
    <source>
        <dbReference type="Proteomes" id="UP001178507"/>
    </source>
</evidence>
<dbReference type="InterPro" id="IPR029063">
    <property type="entry name" value="SAM-dependent_MTases_sf"/>
</dbReference>
<gene>
    <name evidence="1" type="ORF">EVOR1521_LOCUS19235</name>
</gene>
<comment type="caution">
    <text evidence="1">The sequence shown here is derived from an EMBL/GenBank/DDBJ whole genome shotgun (WGS) entry which is preliminary data.</text>
</comment>
<dbReference type="AlphaFoldDB" id="A0AA36IW66"/>
<dbReference type="SUPFAM" id="SSF53335">
    <property type="entry name" value="S-adenosyl-L-methionine-dependent methyltransferases"/>
    <property type="match status" value="1"/>
</dbReference>
<accession>A0AA36IW66</accession>
<evidence type="ECO:0000313" key="1">
    <source>
        <dbReference type="EMBL" id="CAJ1394617.1"/>
    </source>
</evidence>
<protein>
    <submittedName>
        <fullName evidence="1">Uncharacterized protein</fullName>
    </submittedName>
</protein>